<proteinExistence type="inferred from homology"/>
<dbReference type="Proteomes" id="UP001610063">
    <property type="component" value="Unassembled WGS sequence"/>
</dbReference>
<dbReference type="EMBL" id="JBIPKE010000016">
    <property type="protein sequence ID" value="MFH6983822.1"/>
    <property type="molecule type" value="Genomic_DNA"/>
</dbReference>
<dbReference type="InterPro" id="IPR051910">
    <property type="entry name" value="ComF/GntX_DNA_util-trans"/>
</dbReference>
<organism evidence="3 4">
    <name type="scientific">Marinoscillum luteum</name>
    <dbReference type="NCBI Taxonomy" id="861051"/>
    <lineage>
        <taxon>Bacteria</taxon>
        <taxon>Pseudomonadati</taxon>
        <taxon>Bacteroidota</taxon>
        <taxon>Cytophagia</taxon>
        <taxon>Cytophagales</taxon>
        <taxon>Reichenbachiellaceae</taxon>
        <taxon>Marinoscillum</taxon>
    </lineage>
</organism>
<accession>A0ABW7N880</accession>
<dbReference type="Gene3D" id="3.40.50.2020">
    <property type="match status" value="1"/>
</dbReference>
<dbReference type="PANTHER" id="PTHR47505:SF1">
    <property type="entry name" value="DNA UTILIZATION PROTEIN YHGH"/>
    <property type="match status" value="1"/>
</dbReference>
<sequence>MKSKFVYEPKVLGVVAYLHFNKGGVAQKLVHELKYRGQQEVGIMLGEWYGYDLIKSNWPVDMIIPVPIHQSKLRKRGYNQADCFAEGLSSSMEIPVRTDLVERKKSTMSQTRKSKVERWQNVNEIYRVTNSAELQGKNLLVVDDVLTTGATLGELVVALSEGGAAGIYIATIAAGK</sequence>
<evidence type="ECO:0000259" key="2">
    <source>
        <dbReference type="Pfam" id="PF00156"/>
    </source>
</evidence>
<protein>
    <submittedName>
        <fullName evidence="3">ComF family protein</fullName>
    </submittedName>
</protein>
<dbReference type="PANTHER" id="PTHR47505">
    <property type="entry name" value="DNA UTILIZATION PROTEIN YHGH"/>
    <property type="match status" value="1"/>
</dbReference>
<dbReference type="InterPro" id="IPR029057">
    <property type="entry name" value="PRTase-like"/>
</dbReference>
<keyword evidence="4" id="KW-1185">Reference proteome</keyword>
<comment type="similarity">
    <text evidence="1">Belongs to the ComF/GntX family.</text>
</comment>
<evidence type="ECO:0000313" key="4">
    <source>
        <dbReference type="Proteomes" id="UP001610063"/>
    </source>
</evidence>
<feature type="domain" description="Phosphoribosyltransferase" evidence="2">
    <location>
        <begin position="84"/>
        <end position="174"/>
    </location>
</feature>
<dbReference type="RefSeq" id="WP_395417352.1">
    <property type="nucleotide sequence ID" value="NZ_JBIPKE010000016.1"/>
</dbReference>
<comment type="caution">
    <text evidence="3">The sequence shown here is derived from an EMBL/GenBank/DDBJ whole genome shotgun (WGS) entry which is preliminary data.</text>
</comment>
<dbReference type="CDD" id="cd06223">
    <property type="entry name" value="PRTases_typeI"/>
    <property type="match status" value="1"/>
</dbReference>
<evidence type="ECO:0000313" key="3">
    <source>
        <dbReference type="EMBL" id="MFH6983822.1"/>
    </source>
</evidence>
<name>A0ABW7N880_9BACT</name>
<dbReference type="InterPro" id="IPR000836">
    <property type="entry name" value="PRTase_dom"/>
</dbReference>
<dbReference type="SUPFAM" id="SSF53271">
    <property type="entry name" value="PRTase-like"/>
    <property type="match status" value="1"/>
</dbReference>
<dbReference type="Pfam" id="PF00156">
    <property type="entry name" value="Pribosyltran"/>
    <property type="match status" value="1"/>
</dbReference>
<evidence type="ECO:0000256" key="1">
    <source>
        <dbReference type="ARBA" id="ARBA00008007"/>
    </source>
</evidence>
<reference evidence="3 4" key="1">
    <citation type="journal article" date="2013" name="Int. J. Syst. Evol. Microbiol.">
        <title>Marinoscillum luteum sp. nov., isolated from marine sediment.</title>
        <authorList>
            <person name="Cha I.T."/>
            <person name="Park S.J."/>
            <person name="Kim S.J."/>
            <person name="Kim J.G."/>
            <person name="Jung M.Y."/>
            <person name="Shin K.S."/>
            <person name="Kwon K.K."/>
            <person name="Yang S.H."/>
            <person name="Seo Y.S."/>
            <person name="Rhee S.K."/>
        </authorList>
    </citation>
    <scope>NUCLEOTIDE SEQUENCE [LARGE SCALE GENOMIC DNA]</scope>
    <source>
        <strain evidence="3 4">KCTC 23939</strain>
    </source>
</reference>
<gene>
    <name evidence="3" type="ORF">ACHKAR_10240</name>
</gene>